<dbReference type="InterPro" id="IPR050179">
    <property type="entry name" value="Trans_hexapeptide_repeat"/>
</dbReference>
<dbReference type="OrthoDB" id="275698at2157"/>
<dbReference type="Proteomes" id="UP000198518">
    <property type="component" value="Unassembled WGS sequence"/>
</dbReference>
<dbReference type="InterPro" id="IPR001451">
    <property type="entry name" value="Hexapep"/>
</dbReference>
<dbReference type="InterPro" id="IPR011004">
    <property type="entry name" value="Trimer_LpxA-like_sf"/>
</dbReference>
<dbReference type="CDD" id="cd03360">
    <property type="entry name" value="LbH_AT_putative"/>
    <property type="match status" value="1"/>
</dbReference>
<sequence length="203" mass="20690">MKVIYCAGELGRTILDSIRRTTGLEDIAFIDDDESLHGDVVAGIPVLGSMSGVRSDGTLIIGYGANTETRAGLVENAEEEGWGFFSLVDRDTTTAASVSVGEGVYVNGQCYLGPGAKLGDHSLVDSCVNISHDVVISEGAVVTPGATLAGNVTVGEKAYIGPNATVLKQRTVGENAVVGAGAVVTDDVAPGETVVGVPARPIS</sequence>
<evidence type="ECO:0000313" key="1">
    <source>
        <dbReference type="EMBL" id="SEV91797.1"/>
    </source>
</evidence>
<name>A0A1I0MSS2_9EURY</name>
<dbReference type="PANTHER" id="PTHR43300:SF7">
    <property type="entry name" value="UDP-N-ACETYLBACILLOSAMINE N-ACETYLTRANSFERASE"/>
    <property type="match status" value="1"/>
</dbReference>
<dbReference type="RefSeq" id="WP_089667458.1">
    <property type="nucleotide sequence ID" value="NZ_FOJA01000001.1"/>
</dbReference>
<dbReference type="AlphaFoldDB" id="A0A1I0MSS2"/>
<dbReference type="Gene3D" id="3.40.50.20">
    <property type="match status" value="1"/>
</dbReference>
<accession>A0A1I0MSS2</accession>
<dbReference type="Pfam" id="PF00132">
    <property type="entry name" value="Hexapep"/>
    <property type="match status" value="1"/>
</dbReference>
<dbReference type="STRING" id="355548.SAMN04487945_0347"/>
<protein>
    <submittedName>
        <fullName evidence="1">Sugar O-acyltransferase, sialic acid O-acetyltransferase NeuD family</fullName>
    </submittedName>
</protein>
<keyword evidence="1" id="KW-0012">Acyltransferase</keyword>
<dbReference type="GO" id="GO:0016746">
    <property type="term" value="F:acyltransferase activity"/>
    <property type="evidence" value="ECO:0007669"/>
    <property type="project" value="UniProtKB-KW"/>
</dbReference>
<dbReference type="NCBIfam" id="TIGR03570">
    <property type="entry name" value="NeuD_NnaD"/>
    <property type="match status" value="1"/>
</dbReference>
<proteinExistence type="predicted"/>
<reference evidence="1 2" key="1">
    <citation type="submission" date="2016-10" db="EMBL/GenBank/DDBJ databases">
        <authorList>
            <person name="de Groot N.N."/>
        </authorList>
    </citation>
    <scope>NUCLEOTIDE SEQUENCE [LARGE SCALE GENOMIC DNA]</scope>
    <source>
        <strain evidence="1 2">CGMCC 1.5337</strain>
    </source>
</reference>
<dbReference type="InterPro" id="IPR020019">
    <property type="entry name" value="AcTrfase_PglD-like"/>
</dbReference>
<keyword evidence="1" id="KW-0808">Transferase</keyword>
<dbReference type="PANTHER" id="PTHR43300">
    <property type="entry name" value="ACETYLTRANSFERASE"/>
    <property type="match status" value="1"/>
</dbReference>
<dbReference type="Gene3D" id="2.160.10.10">
    <property type="entry name" value="Hexapeptide repeat proteins"/>
    <property type="match status" value="1"/>
</dbReference>
<gene>
    <name evidence="1" type="ORF">SAMN04487945_0347</name>
</gene>
<dbReference type="EMBL" id="FOJA01000001">
    <property type="protein sequence ID" value="SEV91797.1"/>
    <property type="molecule type" value="Genomic_DNA"/>
</dbReference>
<dbReference type="SUPFAM" id="SSF51161">
    <property type="entry name" value="Trimeric LpxA-like enzymes"/>
    <property type="match status" value="1"/>
</dbReference>
<organism evidence="1 2">
    <name type="scientific">Halobacterium jilantaiense</name>
    <dbReference type="NCBI Taxonomy" id="355548"/>
    <lineage>
        <taxon>Archaea</taxon>
        <taxon>Methanobacteriati</taxon>
        <taxon>Methanobacteriota</taxon>
        <taxon>Stenosarchaea group</taxon>
        <taxon>Halobacteria</taxon>
        <taxon>Halobacteriales</taxon>
        <taxon>Halobacteriaceae</taxon>
        <taxon>Halobacterium</taxon>
    </lineage>
</organism>
<evidence type="ECO:0000313" key="2">
    <source>
        <dbReference type="Proteomes" id="UP000198518"/>
    </source>
</evidence>
<keyword evidence="2" id="KW-1185">Reference proteome</keyword>